<name>A0A834JRI6_VESGE</name>
<feature type="transmembrane region" description="Helical" evidence="4">
    <location>
        <begin position="69"/>
        <end position="90"/>
    </location>
</feature>
<keyword evidence="3 4" id="KW-0472">Membrane</keyword>
<evidence type="ECO:0000313" key="6">
    <source>
        <dbReference type="EMBL" id="KAF7392067.1"/>
    </source>
</evidence>
<evidence type="ECO:0000259" key="5">
    <source>
        <dbReference type="Pfam" id="PF06472"/>
    </source>
</evidence>
<dbReference type="Pfam" id="PF06472">
    <property type="entry name" value="ABC_membrane_2"/>
    <property type="match status" value="1"/>
</dbReference>
<reference evidence="6" key="1">
    <citation type="journal article" date="2020" name="G3 (Bethesda)">
        <title>High-Quality Assemblies for Three Invasive Social Wasps from the &lt;i&gt;Vespula&lt;/i&gt; Genus.</title>
        <authorList>
            <person name="Harrop T.W.R."/>
            <person name="Guhlin J."/>
            <person name="McLaughlin G.M."/>
            <person name="Permina E."/>
            <person name="Stockwell P."/>
            <person name="Gilligan J."/>
            <person name="Le Lec M.F."/>
            <person name="Gruber M.A.M."/>
            <person name="Quinn O."/>
            <person name="Lovegrove M."/>
            <person name="Duncan E.J."/>
            <person name="Remnant E.J."/>
            <person name="Van Eeckhoven J."/>
            <person name="Graham B."/>
            <person name="Knapp R.A."/>
            <person name="Langford K.W."/>
            <person name="Kronenberg Z."/>
            <person name="Press M.O."/>
            <person name="Eacker S.M."/>
            <person name="Wilson-Rankin E.E."/>
            <person name="Purcell J."/>
            <person name="Lester P.J."/>
            <person name="Dearden P.K."/>
        </authorList>
    </citation>
    <scope>NUCLEOTIDE SEQUENCE</scope>
    <source>
        <strain evidence="6">Linc-1</strain>
    </source>
</reference>
<dbReference type="GO" id="GO:0005524">
    <property type="term" value="F:ATP binding"/>
    <property type="evidence" value="ECO:0007669"/>
    <property type="project" value="InterPro"/>
</dbReference>
<evidence type="ECO:0000256" key="1">
    <source>
        <dbReference type="ARBA" id="ARBA00022692"/>
    </source>
</evidence>
<evidence type="ECO:0000256" key="4">
    <source>
        <dbReference type="SAM" id="Phobius"/>
    </source>
</evidence>
<dbReference type="AlphaFoldDB" id="A0A834JRI6"/>
<feature type="domain" description="ABC transmembrane type-1" evidence="5">
    <location>
        <begin position="38"/>
        <end position="104"/>
    </location>
</feature>
<evidence type="ECO:0000313" key="7">
    <source>
        <dbReference type="Proteomes" id="UP000617340"/>
    </source>
</evidence>
<dbReference type="InterPro" id="IPR011527">
    <property type="entry name" value="ABC1_TM_dom"/>
</dbReference>
<protein>
    <recommendedName>
        <fullName evidence="5">ABC transmembrane type-1 domain-containing protein</fullName>
    </recommendedName>
</protein>
<dbReference type="GO" id="GO:0016020">
    <property type="term" value="C:membrane"/>
    <property type="evidence" value="ECO:0007669"/>
    <property type="project" value="InterPro"/>
</dbReference>
<proteinExistence type="predicted"/>
<keyword evidence="7" id="KW-1185">Reference proteome</keyword>
<keyword evidence="1 4" id="KW-0812">Transmembrane</keyword>
<dbReference type="GO" id="GO:0140359">
    <property type="term" value="F:ABC-type transporter activity"/>
    <property type="evidence" value="ECO:0007669"/>
    <property type="project" value="InterPro"/>
</dbReference>
<keyword evidence="2 4" id="KW-1133">Transmembrane helix</keyword>
<evidence type="ECO:0000256" key="3">
    <source>
        <dbReference type="ARBA" id="ARBA00023136"/>
    </source>
</evidence>
<accession>A0A834JRI6</accession>
<dbReference type="Proteomes" id="UP000617340">
    <property type="component" value="Unassembled WGS sequence"/>
</dbReference>
<evidence type="ECO:0000256" key="2">
    <source>
        <dbReference type="ARBA" id="ARBA00022989"/>
    </source>
</evidence>
<comment type="caution">
    <text evidence="6">The sequence shown here is derived from an EMBL/GenBank/DDBJ whole genome shotgun (WGS) entry which is preliminary data.</text>
</comment>
<dbReference type="EMBL" id="JACSDZ010000011">
    <property type="protein sequence ID" value="KAF7392067.1"/>
    <property type="molecule type" value="Genomic_DNA"/>
</dbReference>
<feature type="transmembrane region" description="Helical" evidence="4">
    <location>
        <begin position="38"/>
        <end position="63"/>
    </location>
</feature>
<organism evidence="6 7">
    <name type="scientific">Vespula germanica</name>
    <name type="common">German yellow jacket</name>
    <name type="synonym">Paravespula germanica</name>
    <dbReference type="NCBI Taxonomy" id="30212"/>
    <lineage>
        <taxon>Eukaryota</taxon>
        <taxon>Metazoa</taxon>
        <taxon>Ecdysozoa</taxon>
        <taxon>Arthropoda</taxon>
        <taxon>Hexapoda</taxon>
        <taxon>Insecta</taxon>
        <taxon>Pterygota</taxon>
        <taxon>Neoptera</taxon>
        <taxon>Endopterygota</taxon>
        <taxon>Hymenoptera</taxon>
        <taxon>Apocrita</taxon>
        <taxon>Aculeata</taxon>
        <taxon>Vespoidea</taxon>
        <taxon>Vespidae</taxon>
        <taxon>Vespinae</taxon>
        <taxon>Vespula</taxon>
    </lineage>
</organism>
<gene>
    <name evidence="6" type="ORF">HZH68_011610</name>
</gene>
<sequence length="107" mass="11884">MAPVLSKHTFKYALAGTEKPKGPKAQIDAVFLRQLYKLLTIGIPGILSTEFVFLLLIAGSLIARSMCDLWLINMSTLIETSIITMNLALFKKLLLKFVFILPSVSKN</sequence>